<keyword evidence="1" id="KW-0812">Transmembrane</keyword>
<keyword evidence="1" id="KW-1133">Transmembrane helix</keyword>
<keyword evidence="1" id="KW-0472">Membrane</keyword>
<sequence length="60" mass="6460">MAGNLTLLLFIGVGIGSLMPEFGNLLAIRMGLQSSHYFNKYFLLVGILGIGIFGWALSRG</sequence>
<evidence type="ECO:0000256" key="1">
    <source>
        <dbReference type="SAM" id="Phobius"/>
    </source>
</evidence>
<dbReference type="AlphaFoldDB" id="A0A0F9L3X8"/>
<feature type="transmembrane region" description="Helical" evidence="1">
    <location>
        <begin position="38"/>
        <end position="57"/>
    </location>
</feature>
<comment type="caution">
    <text evidence="2">The sequence shown here is derived from an EMBL/GenBank/DDBJ whole genome shotgun (WGS) entry which is preliminary data.</text>
</comment>
<gene>
    <name evidence="2" type="ORF">LCGC14_1326460</name>
</gene>
<protein>
    <submittedName>
        <fullName evidence="2">Uncharacterized protein</fullName>
    </submittedName>
</protein>
<reference evidence="2" key="1">
    <citation type="journal article" date="2015" name="Nature">
        <title>Complex archaea that bridge the gap between prokaryotes and eukaryotes.</title>
        <authorList>
            <person name="Spang A."/>
            <person name="Saw J.H."/>
            <person name="Jorgensen S.L."/>
            <person name="Zaremba-Niedzwiedzka K."/>
            <person name="Martijn J."/>
            <person name="Lind A.E."/>
            <person name="van Eijk R."/>
            <person name="Schleper C."/>
            <person name="Guy L."/>
            <person name="Ettema T.J."/>
        </authorList>
    </citation>
    <scope>NUCLEOTIDE SEQUENCE</scope>
</reference>
<organism evidence="2">
    <name type="scientific">marine sediment metagenome</name>
    <dbReference type="NCBI Taxonomy" id="412755"/>
    <lineage>
        <taxon>unclassified sequences</taxon>
        <taxon>metagenomes</taxon>
        <taxon>ecological metagenomes</taxon>
    </lineage>
</organism>
<feature type="transmembrane region" description="Helical" evidence="1">
    <location>
        <begin position="6"/>
        <end position="26"/>
    </location>
</feature>
<name>A0A0F9L3X8_9ZZZZ</name>
<evidence type="ECO:0000313" key="2">
    <source>
        <dbReference type="EMBL" id="KKM81771.1"/>
    </source>
</evidence>
<proteinExistence type="predicted"/>
<accession>A0A0F9L3X8</accession>
<dbReference type="EMBL" id="LAZR01007967">
    <property type="protein sequence ID" value="KKM81771.1"/>
    <property type="molecule type" value="Genomic_DNA"/>
</dbReference>